<dbReference type="AlphaFoldDB" id="S0L8B8"/>
<gene>
    <name evidence="2" type="ORF">I573_00541</name>
</gene>
<evidence type="ECO:0000313" key="3">
    <source>
        <dbReference type="Proteomes" id="UP000015961"/>
    </source>
</evidence>
<dbReference type="EMBL" id="ASWO01000001">
    <property type="protein sequence ID" value="EOT87485.1"/>
    <property type="molecule type" value="Genomic_DNA"/>
</dbReference>
<sequence>MKKVGIVTFKENAQAYEALSQLKQISKSNTLAIKQAALIKKSFDGTKFVVKDQLDYQSEERVFTGGLIGIIVGILGGPLGILCGWIVGDLAGVSTNYIQNKKLNTIFDRIAATIKNDEISLLIYMEEEDVELLNTMVVDKLHGHIERFDYAKVKEDIDEAKKHLH</sequence>
<keyword evidence="1" id="KW-1133">Transmembrane helix</keyword>
<keyword evidence="1" id="KW-0812">Transmembrane</keyword>
<protein>
    <recommendedName>
        <fullName evidence="4">DUF1269 domain-containing protein</fullName>
    </recommendedName>
</protein>
<name>S0L8B8_9ENTE</name>
<keyword evidence="3" id="KW-1185">Reference proteome</keyword>
<dbReference type="RefSeq" id="WP_016185039.1">
    <property type="nucleotide sequence ID" value="NZ_ASWO01000001.1"/>
</dbReference>
<dbReference type="OrthoDB" id="2365131at2"/>
<feature type="transmembrane region" description="Helical" evidence="1">
    <location>
        <begin position="62"/>
        <end position="87"/>
    </location>
</feature>
<proteinExistence type="predicted"/>
<reference evidence="2 3" key="1">
    <citation type="submission" date="2013-03" db="EMBL/GenBank/DDBJ databases">
        <title>The Genome Sequence of Enterococcus sulfureus ATCC_49903 (PacBio/Illumina hybrid assembly).</title>
        <authorList>
            <consortium name="The Broad Institute Genomics Platform"/>
            <consortium name="The Broad Institute Genome Sequencing Center for Infectious Disease"/>
            <person name="Earl A."/>
            <person name="Russ C."/>
            <person name="Gilmore M."/>
            <person name="Surin D."/>
            <person name="Walker B."/>
            <person name="Young S."/>
            <person name="Zeng Q."/>
            <person name="Gargeya S."/>
            <person name="Fitzgerald M."/>
            <person name="Haas B."/>
            <person name="Abouelleil A."/>
            <person name="Allen A.W."/>
            <person name="Alvarado L."/>
            <person name="Arachchi H.M."/>
            <person name="Berlin A.M."/>
            <person name="Chapman S.B."/>
            <person name="Gainer-Dewar J."/>
            <person name="Goldberg J."/>
            <person name="Griggs A."/>
            <person name="Gujja S."/>
            <person name="Hansen M."/>
            <person name="Howarth C."/>
            <person name="Imamovic A."/>
            <person name="Ireland A."/>
            <person name="Larimer J."/>
            <person name="McCowan C."/>
            <person name="Murphy C."/>
            <person name="Pearson M."/>
            <person name="Poon T.W."/>
            <person name="Priest M."/>
            <person name="Roberts A."/>
            <person name="Saif S."/>
            <person name="Shea T."/>
            <person name="Sisk P."/>
            <person name="Sykes S."/>
            <person name="Wortman J."/>
            <person name="Nusbaum C."/>
            <person name="Birren B."/>
        </authorList>
    </citation>
    <scope>NUCLEOTIDE SEQUENCE [LARGE SCALE GENOMIC DNA]</scope>
    <source>
        <strain evidence="2 3">ATCC 49903</strain>
    </source>
</reference>
<organism evidence="2 3">
    <name type="scientific">Enterococcus sulfureus ATCC 49903</name>
    <dbReference type="NCBI Taxonomy" id="1140003"/>
    <lineage>
        <taxon>Bacteria</taxon>
        <taxon>Bacillati</taxon>
        <taxon>Bacillota</taxon>
        <taxon>Bacilli</taxon>
        <taxon>Lactobacillales</taxon>
        <taxon>Enterococcaceae</taxon>
        <taxon>Enterococcus</taxon>
    </lineage>
</organism>
<dbReference type="eggNOG" id="COG4803">
    <property type="taxonomic scope" value="Bacteria"/>
</dbReference>
<keyword evidence="1" id="KW-0472">Membrane</keyword>
<evidence type="ECO:0000256" key="1">
    <source>
        <dbReference type="SAM" id="Phobius"/>
    </source>
</evidence>
<accession>S0L8B8</accession>
<dbReference type="STRING" id="1140003.OMY_00548"/>
<comment type="caution">
    <text evidence="2">The sequence shown here is derived from an EMBL/GenBank/DDBJ whole genome shotgun (WGS) entry which is preliminary data.</text>
</comment>
<dbReference type="PATRIC" id="fig|1140003.3.peg.543"/>
<evidence type="ECO:0000313" key="2">
    <source>
        <dbReference type="EMBL" id="EOT87485.1"/>
    </source>
</evidence>
<evidence type="ECO:0008006" key="4">
    <source>
        <dbReference type="Google" id="ProtNLM"/>
    </source>
</evidence>
<dbReference type="Proteomes" id="UP000015961">
    <property type="component" value="Unassembled WGS sequence"/>
</dbReference>